<gene>
    <name evidence="6" type="ORF">F444_02585</name>
</gene>
<sequence>MARQVLNYHDVQLYESDVALFAGRQWLNDNAVNFYLQYLTQTVASRDVLLMDPAVVSCLQHQCENEDEYQDLASGLNLTSRQLCIIPVTDNDSLGGDSSHWSLLLYRDGMFQHFDSSSGHNKHAARRVAEPFELLLQAAGRYDGDGASRHVEEVQDVPQQQNGYDCGMYVLVLAEYFCRRHAGEMETVSLDDYATPKRVTELRSQMPNLIERLKIAIVQYDSQLGQVERNMEVSIGAAFKAIASRYVKLTDPLFDLQYVDKMVVLLSEEDKIDVLMLSEMAFTGYVFKSKADVAQVAEVAGQGPTFHWCQRQARRLHCMVTCGYVEKEGELLYNSMLVVSPEGELVCNPRKTFLYETDKSWATAGNGFCTWHCPWLNKTISFGICMDINPDDFKAPFSAYEFGTHVVENKSDLVLFACAWNDFEDHDVEPYRTLSYWAERLSPVITALGTGEYTKPNCHFLCSNRIGSENGTFFVGASCVLSLKEPAVVAHAGRRSEELLRVEVPDEEIAAGE</sequence>
<evidence type="ECO:0000256" key="1">
    <source>
        <dbReference type="ARBA" id="ARBA00005234"/>
    </source>
</evidence>
<dbReference type="AlphaFoldDB" id="A0A081AWW6"/>
<dbReference type="SUPFAM" id="SSF56317">
    <property type="entry name" value="Carbon-nitrogen hydrolase"/>
    <property type="match status" value="1"/>
</dbReference>
<dbReference type="SUPFAM" id="SSF54001">
    <property type="entry name" value="Cysteine proteinases"/>
    <property type="match status" value="1"/>
</dbReference>
<comment type="similarity">
    <text evidence="1">Belongs to the peptidase C48 family.</text>
</comment>
<dbReference type="InterPro" id="IPR036526">
    <property type="entry name" value="C-N_Hydrolase_sf"/>
</dbReference>
<keyword evidence="2" id="KW-0645">Protease</keyword>
<dbReference type="Proteomes" id="UP000028582">
    <property type="component" value="Unassembled WGS sequence"/>
</dbReference>
<evidence type="ECO:0000256" key="3">
    <source>
        <dbReference type="ARBA" id="ARBA00022801"/>
    </source>
</evidence>
<evidence type="ECO:0000313" key="7">
    <source>
        <dbReference type="Proteomes" id="UP000028582"/>
    </source>
</evidence>
<protein>
    <recommendedName>
        <fullName evidence="8">Ubiquitin-like protease family profile domain-containing protein</fullName>
    </recommendedName>
</protein>
<organism evidence="6 7">
    <name type="scientific">Phytophthora nicotianae P1976</name>
    <dbReference type="NCBI Taxonomy" id="1317066"/>
    <lineage>
        <taxon>Eukaryota</taxon>
        <taxon>Sar</taxon>
        <taxon>Stramenopiles</taxon>
        <taxon>Oomycota</taxon>
        <taxon>Peronosporomycetes</taxon>
        <taxon>Peronosporales</taxon>
        <taxon>Peronosporaceae</taxon>
        <taxon>Phytophthora</taxon>
    </lineage>
</organism>
<dbReference type="GO" id="GO:0070773">
    <property type="term" value="F:protein-N-terminal glutamine amidohydrolase activity"/>
    <property type="evidence" value="ECO:0007669"/>
    <property type="project" value="InterPro"/>
</dbReference>
<dbReference type="GO" id="GO:0030163">
    <property type="term" value="P:protein catabolic process"/>
    <property type="evidence" value="ECO:0007669"/>
    <property type="project" value="TreeGrafter"/>
</dbReference>
<dbReference type="GO" id="GO:0006508">
    <property type="term" value="P:proteolysis"/>
    <property type="evidence" value="ECO:0007669"/>
    <property type="project" value="UniProtKB-KW"/>
</dbReference>
<proteinExistence type="inferred from homology"/>
<evidence type="ECO:0000256" key="2">
    <source>
        <dbReference type="ARBA" id="ARBA00022670"/>
    </source>
</evidence>
<evidence type="ECO:0000259" key="4">
    <source>
        <dbReference type="PROSITE" id="PS50263"/>
    </source>
</evidence>
<evidence type="ECO:0000259" key="5">
    <source>
        <dbReference type="PROSITE" id="PS50600"/>
    </source>
</evidence>
<dbReference type="Pfam" id="PF00795">
    <property type="entry name" value="CN_hydrolase"/>
    <property type="match status" value="1"/>
</dbReference>
<dbReference type="PROSITE" id="PS50600">
    <property type="entry name" value="ULP_PROTEASE"/>
    <property type="match status" value="1"/>
</dbReference>
<dbReference type="Gene3D" id="3.60.110.10">
    <property type="entry name" value="Carbon-nitrogen hydrolase"/>
    <property type="match status" value="1"/>
</dbReference>
<dbReference type="PROSITE" id="PS50263">
    <property type="entry name" value="CN_HYDROLASE"/>
    <property type="match status" value="1"/>
</dbReference>
<dbReference type="InterPro" id="IPR039703">
    <property type="entry name" value="Nta1"/>
</dbReference>
<accession>A0A081AWW6</accession>
<dbReference type="InterPro" id="IPR003653">
    <property type="entry name" value="Peptidase_C48_C"/>
</dbReference>
<name>A0A081AWW6_PHYNI</name>
<evidence type="ECO:0008006" key="8">
    <source>
        <dbReference type="Google" id="ProtNLM"/>
    </source>
</evidence>
<dbReference type="GO" id="GO:0008418">
    <property type="term" value="F:protein-N-terminal asparagine amidohydrolase activity"/>
    <property type="evidence" value="ECO:0007669"/>
    <property type="project" value="InterPro"/>
</dbReference>
<dbReference type="PANTHER" id="PTHR11750">
    <property type="entry name" value="PROTEIN N-TERMINAL AMIDASE"/>
    <property type="match status" value="1"/>
</dbReference>
<comment type="caution">
    <text evidence="6">The sequence shown here is derived from an EMBL/GenBank/DDBJ whole genome shotgun (WGS) entry which is preliminary data.</text>
</comment>
<dbReference type="Gene3D" id="3.40.395.10">
    <property type="entry name" value="Adenoviral Proteinase, Chain A"/>
    <property type="match status" value="1"/>
</dbReference>
<dbReference type="GO" id="GO:0008234">
    <property type="term" value="F:cysteine-type peptidase activity"/>
    <property type="evidence" value="ECO:0007669"/>
    <property type="project" value="InterPro"/>
</dbReference>
<keyword evidence="3" id="KW-0378">Hydrolase</keyword>
<reference evidence="6 7" key="1">
    <citation type="submission" date="2013-11" db="EMBL/GenBank/DDBJ databases">
        <title>The Genome Sequence of Phytophthora parasitica P1976.</title>
        <authorList>
            <consortium name="The Broad Institute Genomics Platform"/>
            <person name="Russ C."/>
            <person name="Tyler B."/>
            <person name="Panabieres F."/>
            <person name="Shan W."/>
            <person name="Tripathy S."/>
            <person name="Grunwald N."/>
            <person name="Machado M."/>
            <person name="Johnson C.S."/>
            <person name="Walker B."/>
            <person name="Young S."/>
            <person name="Zeng Q."/>
            <person name="Gargeya S."/>
            <person name="Fitzgerald M."/>
            <person name="Haas B."/>
            <person name="Abouelleil A."/>
            <person name="Allen A.W."/>
            <person name="Alvarado L."/>
            <person name="Arachchi H.M."/>
            <person name="Berlin A.M."/>
            <person name="Chapman S.B."/>
            <person name="Gainer-Dewar J."/>
            <person name="Goldberg J."/>
            <person name="Griggs A."/>
            <person name="Gujja S."/>
            <person name="Hansen M."/>
            <person name="Howarth C."/>
            <person name="Imamovic A."/>
            <person name="Ireland A."/>
            <person name="Larimer J."/>
            <person name="McCowan C."/>
            <person name="Murphy C."/>
            <person name="Pearson M."/>
            <person name="Poon T.W."/>
            <person name="Priest M."/>
            <person name="Roberts A."/>
            <person name="Saif S."/>
            <person name="Shea T."/>
            <person name="Sisk P."/>
            <person name="Sykes S."/>
            <person name="Wortman J."/>
            <person name="Nusbaum C."/>
            <person name="Birren B."/>
        </authorList>
    </citation>
    <scope>NUCLEOTIDE SEQUENCE [LARGE SCALE GENOMIC DNA]</scope>
    <source>
        <strain evidence="6 7">P1976</strain>
    </source>
</reference>
<dbReference type="Pfam" id="PF02902">
    <property type="entry name" value="Peptidase_C48"/>
    <property type="match status" value="1"/>
</dbReference>
<dbReference type="EMBL" id="ANJA01000513">
    <property type="protein sequence ID" value="ETO83377.1"/>
    <property type="molecule type" value="Genomic_DNA"/>
</dbReference>
<feature type="domain" description="Ubiquitin-like protease family profile" evidence="5">
    <location>
        <begin position="11"/>
        <end position="177"/>
    </location>
</feature>
<evidence type="ECO:0000313" key="6">
    <source>
        <dbReference type="EMBL" id="ETO83377.1"/>
    </source>
</evidence>
<dbReference type="InterPro" id="IPR038765">
    <property type="entry name" value="Papain-like_cys_pep_sf"/>
</dbReference>
<dbReference type="OrthoDB" id="201515at2759"/>
<dbReference type="InterPro" id="IPR003010">
    <property type="entry name" value="C-N_Hydrolase"/>
</dbReference>
<feature type="domain" description="CN hydrolase" evidence="4">
    <location>
        <begin position="213"/>
        <end position="506"/>
    </location>
</feature>
<dbReference type="PANTHER" id="PTHR11750:SF26">
    <property type="entry name" value="PROTEIN N-TERMINAL AMIDASE"/>
    <property type="match status" value="1"/>
</dbReference>